<reference evidence="1" key="1">
    <citation type="submission" date="2020-05" db="EMBL/GenBank/DDBJ databases">
        <authorList>
            <person name="Chiriac C."/>
            <person name="Salcher M."/>
            <person name="Ghai R."/>
            <person name="Kavagutti S V."/>
        </authorList>
    </citation>
    <scope>NUCLEOTIDE SEQUENCE</scope>
</reference>
<accession>A0A6J7WS55</accession>
<evidence type="ECO:0000313" key="1">
    <source>
        <dbReference type="EMBL" id="CAB5219615.1"/>
    </source>
</evidence>
<gene>
    <name evidence="1" type="ORF">UFOVP222_98</name>
</gene>
<organism evidence="1">
    <name type="scientific">uncultured Caudovirales phage</name>
    <dbReference type="NCBI Taxonomy" id="2100421"/>
    <lineage>
        <taxon>Viruses</taxon>
        <taxon>Duplodnaviria</taxon>
        <taxon>Heunggongvirae</taxon>
        <taxon>Uroviricota</taxon>
        <taxon>Caudoviricetes</taxon>
        <taxon>Peduoviridae</taxon>
        <taxon>Maltschvirus</taxon>
        <taxon>Maltschvirus maltsch</taxon>
    </lineage>
</organism>
<sequence>MKKVISFCLFGKDPRYTMGAIINAKLAQKYMPDWECRFYVAKNVPEEIVDKLNEFNNVKIIQSRTPFNFTFTLERFKVFSDPEVDIAICRDTDGRISGRDILCINEWLEDRFDKLNFHIIKDHPHGHSAVMSAGMWGAKAKALRDIEDEIEHFLSRPDVDRNQRGVDQEFLAERIHLRAIDSVLYHSNYYTNKITGDSISKNFPSLDRYPDNHIGAAVDENDEYVYAADREPAISKNGNAVYIYDFDLLEKND</sequence>
<proteinExistence type="predicted"/>
<name>A0A6J7WS55_9CAUD</name>
<dbReference type="EMBL" id="LR798269">
    <property type="protein sequence ID" value="CAB5219615.1"/>
    <property type="molecule type" value="Genomic_DNA"/>
</dbReference>
<protein>
    <submittedName>
        <fullName evidence="1">Uncharacterized protein</fullName>
    </submittedName>
</protein>